<evidence type="ECO:0000313" key="4">
    <source>
        <dbReference type="Proteomes" id="UP000245720"/>
    </source>
</evidence>
<name>A0A315Y5N0_RUMFL</name>
<dbReference type="Proteomes" id="UP000245720">
    <property type="component" value="Unassembled WGS sequence"/>
</dbReference>
<accession>A0A315Y5N0</accession>
<organism evidence="3 4">
    <name type="scientific">Ruminococcus flavefaciens</name>
    <dbReference type="NCBI Taxonomy" id="1265"/>
    <lineage>
        <taxon>Bacteria</taxon>
        <taxon>Bacillati</taxon>
        <taxon>Bacillota</taxon>
        <taxon>Clostridia</taxon>
        <taxon>Eubacteriales</taxon>
        <taxon>Oscillospiraceae</taxon>
        <taxon>Ruminococcus</taxon>
    </lineage>
</organism>
<evidence type="ECO:0008006" key="5">
    <source>
        <dbReference type="Google" id="ProtNLM"/>
    </source>
</evidence>
<feature type="region of interest" description="Disordered" evidence="1">
    <location>
        <begin position="77"/>
        <end position="180"/>
    </location>
</feature>
<gene>
    <name evidence="3" type="ORF">IE37_00192</name>
</gene>
<evidence type="ECO:0000256" key="2">
    <source>
        <dbReference type="SAM" id="Phobius"/>
    </source>
</evidence>
<reference evidence="3 4" key="1">
    <citation type="submission" date="2018-05" db="EMBL/GenBank/DDBJ databases">
        <title>The Hungate 1000. A catalogue of reference genomes from the rumen microbiome.</title>
        <authorList>
            <person name="Kelly W."/>
        </authorList>
    </citation>
    <scope>NUCLEOTIDE SEQUENCE [LARGE SCALE GENOMIC DNA]</scope>
    <source>
        <strain evidence="3 4">SAb67</strain>
    </source>
</reference>
<keyword evidence="2" id="KW-1133">Transmembrane helix</keyword>
<evidence type="ECO:0000313" key="3">
    <source>
        <dbReference type="EMBL" id="PWJ15298.1"/>
    </source>
</evidence>
<feature type="transmembrane region" description="Helical" evidence="2">
    <location>
        <begin position="38"/>
        <end position="58"/>
    </location>
</feature>
<feature type="compositionally biased region" description="Basic and acidic residues" evidence="1">
    <location>
        <begin position="77"/>
        <end position="89"/>
    </location>
</feature>
<evidence type="ECO:0000256" key="1">
    <source>
        <dbReference type="SAM" id="MobiDB-lite"/>
    </source>
</evidence>
<feature type="compositionally biased region" description="Polar residues" evidence="1">
    <location>
        <begin position="138"/>
        <end position="163"/>
    </location>
</feature>
<dbReference type="EMBL" id="QGDI01000001">
    <property type="protein sequence ID" value="PWJ15298.1"/>
    <property type="molecule type" value="Genomic_DNA"/>
</dbReference>
<dbReference type="OrthoDB" id="9779098at2"/>
<feature type="compositionally biased region" description="Polar residues" evidence="1">
    <location>
        <begin position="104"/>
        <end position="114"/>
    </location>
</feature>
<protein>
    <recommendedName>
        <fullName evidence="5">DUF4367 domain-containing protein</fullName>
    </recommendedName>
</protein>
<keyword evidence="2" id="KW-0812">Transmembrane</keyword>
<sequence length="440" mass="48084">MNELRFLEIMGKIDDDLIRGAMSDVKQKDSRVTPKRNICVFGSVAAAAVITVGSVAFYNAHKPSDLLADHSVIEQDNSHKNDANSDHQGIHATTSSDKSEEHTTNNSAIASQTDKPQEDTKGTVTTPVKDTDAVESENAASKTDSRTQLPGESSTPNTQQGTAQEHDHTDPPEDPTSANNYYQNFKATVDPYSDAYGEDELHLVSVIISGRYYYQLDTSEHPAHNISAVVSDSDFGEYVGRITELCEYDDSSKYTVSSQEPNLSGADVFYYAPADSSAVIIVKKGEQCSIFMFNGMTTATDENSAFAETFKVYGAYSADDIESISFTITVPNGAVYEVAQAGTITDRNRIASIVDILYQLKAENTSDSASATPQWVVDAWEACKSDPSAYTMEDITFDIVFKNGTVLKDIVYQPFIGNGYIAGMQELTPEQNITLKELLR</sequence>
<dbReference type="AlphaFoldDB" id="A0A315Y5N0"/>
<dbReference type="RefSeq" id="WP_109725102.1">
    <property type="nucleotide sequence ID" value="NZ_QGDI01000001.1"/>
</dbReference>
<proteinExistence type="predicted"/>
<keyword evidence="2" id="KW-0472">Membrane</keyword>
<comment type="caution">
    <text evidence="3">The sequence shown here is derived from an EMBL/GenBank/DDBJ whole genome shotgun (WGS) entry which is preliminary data.</text>
</comment>